<evidence type="ECO:0000256" key="6">
    <source>
        <dbReference type="SAM" id="Phobius"/>
    </source>
</evidence>
<sequence length="291" mass="32107">MNTKDQATLPVSQIFKEYVIITVAVFIMDIGIYIFKFPNNFSFGGVSGMAVVICRFLPFTAAQINLFINLLLLLIGFAVLGRNFGIKTAYVTVLSSILLNIFEKAFPMSHPLTDEIMLELCFAIILPAIAAALLFFENASGGGTDIIAMIIKKYSTMNISTALLFTDLIVVIISFLVFDTITGLCSILGLMAKTLLIDKAIERMKLNKFFTIISSNPQPICDFITQDLKHSATVYQAVGAYSHQNRTVILAVVDVKQAILLQRFIHRTEPTAFTAITKSSEIVGKGFMSYI</sequence>
<evidence type="ECO:0000256" key="2">
    <source>
        <dbReference type="ARBA" id="ARBA00022475"/>
    </source>
</evidence>
<keyword evidence="4 6" id="KW-1133">Transmembrane helix</keyword>
<evidence type="ECO:0000256" key="3">
    <source>
        <dbReference type="ARBA" id="ARBA00022692"/>
    </source>
</evidence>
<dbReference type="PANTHER" id="PTHR33545:SF9">
    <property type="entry name" value="UPF0750 MEMBRANE PROTEIN YITE"/>
    <property type="match status" value="1"/>
</dbReference>
<dbReference type="CDD" id="cd16380">
    <property type="entry name" value="YitT_C"/>
    <property type="match status" value="1"/>
</dbReference>
<name>A0ABR7NDD8_9FIRM</name>
<keyword evidence="3 6" id="KW-0812">Transmembrane</keyword>
<accession>A0ABR7NDD8</accession>
<dbReference type="Pfam" id="PF10035">
    <property type="entry name" value="DUF2179"/>
    <property type="match status" value="1"/>
</dbReference>
<feature type="transmembrane region" description="Helical" evidence="6">
    <location>
        <begin position="18"/>
        <end position="35"/>
    </location>
</feature>
<dbReference type="Pfam" id="PF02588">
    <property type="entry name" value="YitT_membrane"/>
    <property type="match status" value="1"/>
</dbReference>
<protein>
    <submittedName>
        <fullName evidence="8">YitT family protein</fullName>
    </submittedName>
</protein>
<feature type="transmembrane region" description="Helical" evidence="6">
    <location>
        <begin position="157"/>
        <end position="175"/>
    </location>
</feature>
<feature type="transmembrane region" description="Helical" evidence="6">
    <location>
        <begin position="66"/>
        <end position="86"/>
    </location>
</feature>
<evidence type="ECO:0000313" key="9">
    <source>
        <dbReference type="Proteomes" id="UP000657421"/>
    </source>
</evidence>
<gene>
    <name evidence="8" type="ORF">H8716_11505</name>
</gene>
<feature type="transmembrane region" description="Helical" evidence="6">
    <location>
        <begin position="41"/>
        <end position="59"/>
    </location>
</feature>
<feature type="transmembrane region" description="Helical" evidence="6">
    <location>
        <begin position="116"/>
        <end position="136"/>
    </location>
</feature>
<dbReference type="Gene3D" id="3.30.70.120">
    <property type="match status" value="1"/>
</dbReference>
<keyword evidence="5 6" id="KW-0472">Membrane</keyword>
<dbReference type="RefSeq" id="WP_249308998.1">
    <property type="nucleotide sequence ID" value="NZ_JACRSZ010000011.1"/>
</dbReference>
<dbReference type="InterPro" id="IPR003740">
    <property type="entry name" value="YitT"/>
</dbReference>
<comment type="subcellular location">
    <subcellularLocation>
        <location evidence="1">Cell membrane</location>
        <topology evidence="1">Multi-pass membrane protein</topology>
    </subcellularLocation>
</comment>
<dbReference type="PIRSF" id="PIRSF006483">
    <property type="entry name" value="Membrane_protein_YitT"/>
    <property type="match status" value="1"/>
</dbReference>
<keyword evidence="2" id="KW-1003">Cell membrane</keyword>
<evidence type="ECO:0000256" key="1">
    <source>
        <dbReference type="ARBA" id="ARBA00004651"/>
    </source>
</evidence>
<keyword evidence="9" id="KW-1185">Reference proteome</keyword>
<evidence type="ECO:0000256" key="5">
    <source>
        <dbReference type="ARBA" id="ARBA00023136"/>
    </source>
</evidence>
<evidence type="ECO:0000256" key="4">
    <source>
        <dbReference type="ARBA" id="ARBA00022989"/>
    </source>
</evidence>
<feature type="domain" description="DUF2179" evidence="7">
    <location>
        <begin position="230"/>
        <end position="284"/>
    </location>
</feature>
<dbReference type="EMBL" id="JACRSZ010000011">
    <property type="protein sequence ID" value="MBC8573703.1"/>
    <property type="molecule type" value="Genomic_DNA"/>
</dbReference>
<dbReference type="PANTHER" id="PTHR33545">
    <property type="entry name" value="UPF0750 MEMBRANE PROTEIN YITT-RELATED"/>
    <property type="match status" value="1"/>
</dbReference>
<comment type="caution">
    <text evidence="8">The sequence shown here is derived from an EMBL/GenBank/DDBJ whole genome shotgun (WGS) entry which is preliminary data.</text>
</comment>
<dbReference type="Proteomes" id="UP000657421">
    <property type="component" value="Unassembled WGS sequence"/>
</dbReference>
<dbReference type="InterPro" id="IPR015867">
    <property type="entry name" value="N-reg_PII/ATP_PRibTrfase_C"/>
</dbReference>
<proteinExistence type="predicted"/>
<dbReference type="InterPro" id="IPR019264">
    <property type="entry name" value="DUF2179"/>
</dbReference>
<evidence type="ECO:0000259" key="7">
    <source>
        <dbReference type="Pfam" id="PF10035"/>
    </source>
</evidence>
<reference evidence="8 9" key="1">
    <citation type="submission" date="2020-08" db="EMBL/GenBank/DDBJ databases">
        <title>Genome public.</title>
        <authorList>
            <person name="Liu C."/>
            <person name="Sun Q."/>
        </authorList>
    </citation>
    <scope>NUCLEOTIDE SEQUENCE [LARGE SCALE GENOMIC DNA]</scope>
    <source>
        <strain evidence="8 9">NSJ-46</strain>
    </source>
</reference>
<organism evidence="8 9">
    <name type="scientific">Jingyaoa shaoxingensis</name>
    <dbReference type="NCBI Taxonomy" id="2763671"/>
    <lineage>
        <taxon>Bacteria</taxon>
        <taxon>Bacillati</taxon>
        <taxon>Bacillota</taxon>
        <taxon>Clostridia</taxon>
        <taxon>Lachnospirales</taxon>
        <taxon>Lachnospiraceae</taxon>
        <taxon>Jingyaoa</taxon>
    </lineage>
</organism>
<dbReference type="InterPro" id="IPR051461">
    <property type="entry name" value="UPF0750_membrane"/>
</dbReference>
<evidence type="ECO:0000313" key="8">
    <source>
        <dbReference type="EMBL" id="MBC8573703.1"/>
    </source>
</evidence>